<dbReference type="InParanoid" id="A0A3N4KBX6"/>
<protein>
    <submittedName>
        <fullName evidence="2">Uncharacterized protein</fullName>
    </submittedName>
</protein>
<evidence type="ECO:0000313" key="3">
    <source>
        <dbReference type="Proteomes" id="UP000277580"/>
    </source>
</evidence>
<proteinExistence type="predicted"/>
<dbReference type="Proteomes" id="UP000277580">
    <property type="component" value="Unassembled WGS sequence"/>
</dbReference>
<keyword evidence="3" id="KW-1185">Reference proteome</keyword>
<feature type="compositionally biased region" description="Basic and acidic residues" evidence="1">
    <location>
        <begin position="224"/>
        <end position="238"/>
    </location>
</feature>
<sequence length="255" mass="28275">MLTSFTPTLLPLPSIRLGRLLTNRSSPHERYHDPPDIPEPFISPQKNYRAFASSSSTLTLRTRLAKMLGARYHRTQTESIDLSATQAYTYYMDNSDSWFSKACGDSEVRAFLQEAVEHGDSVYLVVGYHTVVDAVVAVNGGGGGEVRGSATDGETILGVEAGYEGDTVQRSGWDAEGEQVYAVQYRKVKFRMFSSKKGVLGENRWRMYIKRGRKDVEDSIEAGLEEKEGEGEGEREGEVEGEVWLGEDGECLAVL</sequence>
<gene>
    <name evidence="2" type="ORF">P167DRAFT_568934</name>
</gene>
<organism evidence="2 3">
    <name type="scientific">Morchella conica CCBAS932</name>
    <dbReference type="NCBI Taxonomy" id="1392247"/>
    <lineage>
        <taxon>Eukaryota</taxon>
        <taxon>Fungi</taxon>
        <taxon>Dikarya</taxon>
        <taxon>Ascomycota</taxon>
        <taxon>Pezizomycotina</taxon>
        <taxon>Pezizomycetes</taxon>
        <taxon>Pezizales</taxon>
        <taxon>Morchellaceae</taxon>
        <taxon>Morchella</taxon>
    </lineage>
</organism>
<reference evidence="2 3" key="1">
    <citation type="journal article" date="2018" name="Nat. Ecol. Evol.">
        <title>Pezizomycetes genomes reveal the molecular basis of ectomycorrhizal truffle lifestyle.</title>
        <authorList>
            <person name="Murat C."/>
            <person name="Payen T."/>
            <person name="Noel B."/>
            <person name="Kuo A."/>
            <person name="Morin E."/>
            <person name="Chen J."/>
            <person name="Kohler A."/>
            <person name="Krizsan K."/>
            <person name="Balestrini R."/>
            <person name="Da Silva C."/>
            <person name="Montanini B."/>
            <person name="Hainaut M."/>
            <person name="Levati E."/>
            <person name="Barry K.W."/>
            <person name="Belfiori B."/>
            <person name="Cichocki N."/>
            <person name="Clum A."/>
            <person name="Dockter R.B."/>
            <person name="Fauchery L."/>
            <person name="Guy J."/>
            <person name="Iotti M."/>
            <person name="Le Tacon F."/>
            <person name="Lindquist E.A."/>
            <person name="Lipzen A."/>
            <person name="Malagnac F."/>
            <person name="Mello A."/>
            <person name="Molinier V."/>
            <person name="Miyauchi S."/>
            <person name="Poulain J."/>
            <person name="Riccioni C."/>
            <person name="Rubini A."/>
            <person name="Sitrit Y."/>
            <person name="Splivallo R."/>
            <person name="Traeger S."/>
            <person name="Wang M."/>
            <person name="Zifcakova L."/>
            <person name="Wipf D."/>
            <person name="Zambonelli A."/>
            <person name="Paolocci F."/>
            <person name="Nowrousian M."/>
            <person name="Ottonello S."/>
            <person name="Baldrian P."/>
            <person name="Spatafora J.W."/>
            <person name="Henrissat B."/>
            <person name="Nagy L.G."/>
            <person name="Aury J.M."/>
            <person name="Wincker P."/>
            <person name="Grigoriev I.V."/>
            <person name="Bonfante P."/>
            <person name="Martin F.M."/>
        </authorList>
    </citation>
    <scope>NUCLEOTIDE SEQUENCE [LARGE SCALE GENOMIC DNA]</scope>
    <source>
        <strain evidence="2 3">CCBAS932</strain>
    </source>
</reference>
<name>A0A3N4KBX6_9PEZI</name>
<dbReference type="EMBL" id="ML119212">
    <property type="protein sequence ID" value="RPB06859.1"/>
    <property type="molecule type" value="Genomic_DNA"/>
</dbReference>
<feature type="region of interest" description="Disordered" evidence="1">
    <location>
        <begin position="223"/>
        <end position="242"/>
    </location>
</feature>
<dbReference type="AlphaFoldDB" id="A0A3N4KBX6"/>
<evidence type="ECO:0000256" key="1">
    <source>
        <dbReference type="SAM" id="MobiDB-lite"/>
    </source>
</evidence>
<dbReference type="OrthoDB" id="5410365at2759"/>
<accession>A0A3N4KBX6</accession>
<evidence type="ECO:0000313" key="2">
    <source>
        <dbReference type="EMBL" id="RPB06859.1"/>
    </source>
</evidence>